<dbReference type="Pfam" id="PF00004">
    <property type="entry name" value="AAA"/>
    <property type="match status" value="2"/>
</dbReference>
<dbReference type="GO" id="GO:0005524">
    <property type="term" value="F:ATP binding"/>
    <property type="evidence" value="ECO:0007669"/>
    <property type="project" value="UniProtKB-KW"/>
</dbReference>
<evidence type="ECO:0000313" key="6">
    <source>
        <dbReference type="EMBL" id="RFN52442.1"/>
    </source>
</evidence>
<organism evidence="6 7">
    <name type="scientific">Fusarium flagelliforme</name>
    <dbReference type="NCBI Taxonomy" id="2675880"/>
    <lineage>
        <taxon>Eukaryota</taxon>
        <taxon>Fungi</taxon>
        <taxon>Dikarya</taxon>
        <taxon>Ascomycota</taxon>
        <taxon>Pezizomycotina</taxon>
        <taxon>Sordariomycetes</taxon>
        <taxon>Hypocreomycetidae</taxon>
        <taxon>Hypocreales</taxon>
        <taxon>Nectriaceae</taxon>
        <taxon>Fusarium</taxon>
        <taxon>Fusarium incarnatum-equiseti species complex</taxon>
    </lineage>
</organism>
<dbReference type="InterPro" id="IPR003959">
    <property type="entry name" value="ATPase_AAA_core"/>
</dbReference>
<evidence type="ECO:0000256" key="4">
    <source>
        <dbReference type="SAM" id="MobiDB-lite"/>
    </source>
</evidence>
<gene>
    <name evidence="6" type="ORF">FIE12Z_3203</name>
</gene>
<dbReference type="FunFam" id="3.40.50.300:FF:000216">
    <property type="entry name" value="Type VII secretion ATPase EccA"/>
    <property type="match status" value="2"/>
</dbReference>
<keyword evidence="7" id="KW-1185">Reference proteome</keyword>
<dbReference type="InterPro" id="IPR000641">
    <property type="entry name" value="CbxX/CfxQ"/>
</dbReference>
<dbReference type="InterPro" id="IPR027417">
    <property type="entry name" value="P-loop_NTPase"/>
</dbReference>
<dbReference type="EMBL" id="PXXK01000066">
    <property type="protein sequence ID" value="RFN52442.1"/>
    <property type="molecule type" value="Genomic_DNA"/>
</dbReference>
<dbReference type="CDD" id="cd00009">
    <property type="entry name" value="AAA"/>
    <property type="match status" value="2"/>
</dbReference>
<dbReference type="STRING" id="2594813.A0A395MX21"/>
<protein>
    <submittedName>
        <fullName evidence="6">Nfx1-type zinc finger-containing protein 1 protein</fullName>
    </submittedName>
</protein>
<evidence type="ECO:0000259" key="5">
    <source>
        <dbReference type="SMART" id="SM00382"/>
    </source>
</evidence>
<dbReference type="SUPFAM" id="SSF52540">
    <property type="entry name" value="P-loop containing nucleoside triphosphate hydrolases"/>
    <property type="match status" value="3"/>
</dbReference>
<dbReference type="InterPro" id="IPR003593">
    <property type="entry name" value="AAA+_ATPase"/>
</dbReference>
<dbReference type="SMART" id="SM00382">
    <property type="entry name" value="AAA"/>
    <property type="match status" value="2"/>
</dbReference>
<feature type="region of interest" description="Disordered" evidence="4">
    <location>
        <begin position="90"/>
        <end position="160"/>
    </location>
</feature>
<evidence type="ECO:0000256" key="3">
    <source>
        <dbReference type="ARBA" id="ARBA00022840"/>
    </source>
</evidence>
<keyword evidence="3" id="KW-0067">ATP-binding</keyword>
<dbReference type="Gene3D" id="1.10.8.60">
    <property type="match status" value="1"/>
</dbReference>
<comment type="caution">
    <text evidence="6">The sequence shown here is derived from an EMBL/GenBank/DDBJ whole genome shotgun (WGS) entry which is preliminary data.</text>
</comment>
<feature type="compositionally biased region" description="Acidic residues" evidence="4">
    <location>
        <begin position="97"/>
        <end position="142"/>
    </location>
</feature>
<dbReference type="GO" id="GO:0016887">
    <property type="term" value="F:ATP hydrolysis activity"/>
    <property type="evidence" value="ECO:0007669"/>
    <property type="project" value="InterPro"/>
</dbReference>
<accession>A0A395MX21</accession>
<feature type="compositionally biased region" description="Basic and acidic residues" evidence="4">
    <location>
        <begin position="186"/>
        <end position="197"/>
    </location>
</feature>
<feature type="compositionally biased region" description="Basic and acidic residues" evidence="4">
    <location>
        <begin position="148"/>
        <end position="160"/>
    </location>
</feature>
<dbReference type="Proteomes" id="UP000265631">
    <property type="component" value="Unassembled WGS sequence"/>
</dbReference>
<feature type="domain" description="AAA+ ATPase" evidence="5">
    <location>
        <begin position="505"/>
        <end position="647"/>
    </location>
</feature>
<dbReference type="Gene3D" id="3.40.50.300">
    <property type="entry name" value="P-loop containing nucleotide triphosphate hydrolases"/>
    <property type="match status" value="3"/>
</dbReference>
<dbReference type="PRINTS" id="PR00819">
    <property type="entry name" value="CBXCFQXSUPER"/>
</dbReference>
<evidence type="ECO:0000313" key="7">
    <source>
        <dbReference type="Proteomes" id="UP000265631"/>
    </source>
</evidence>
<evidence type="ECO:0000256" key="1">
    <source>
        <dbReference type="ARBA" id="ARBA00010378"/>
    </source>
</evidence>
<comment type="similarity">
    <text evidence="1">Belongs to the CbxX/CfxQ family.</text>
</comment>
<dbReference type="Pfam" id="PF17866">
    <property type="entry name" value="AAA_lid_6"/>
    <property type="match status" value="1"/>
</dbReference>
<dbReference type="InterPro" id="IPR050773">
    <property type="entry name" value="CbxX/CfxQ_RuBisCO_ESX"/>
</dbReference>
<dbReference type="PANTHER" id="PTHR43392:SF2">
    <property type="entry name" value="AAA-TYPE ATPASE FAMILY PROTEIN _ ANKYRIN REPEAT FAMILY PROTEIN"/>
    <property type="match status" value="1"/>
</dbReference>
<keyword evidence="2" id="KW-0547">Nucleotide-binding</keyword>
<feature type="domain" description="AAA+ ATPase" evidence="5">
    <location>
        <begin position="787"/>
        <end position="923"/>
    </location>
</feature>
<dbReference type="AlphaFoldDB" id="A0A395MX21"/>
<name>A0A395MX21_9HYPO</name>
<feature type="region of interest" description="Disordered" evidence="4">
    <location>
        <begin position="1"/>
        <end position="52"/>
    </location>
</feature>
<dbReference type="InterPro" id="IPR041627">
    <property type="entry name" value="AAA_lid_6"/>
</dbReference>
<sequence>MPYIDPTPPQDDTPSNQPPDAEPSSSSRSESPAEDLPKTPDSTHCGDPEPVLTDLQNLKRDDAQIVADSIANLFVEAVASRLSKLKSLEEHAKESAENQEEVKEEETEEEKEEEENKEEETKEEETKEEETKEEETKEDETNNDNTNGDEKSEAKEEPELKWTDLLVDEDQDFESIVDKSPSQIEWSRRKREEGQQNEHMDRIMSMVGHEQVKAYFISVLDKISISKRWGKSMDDWSFDLVLHGNDGTGKRRIAQIYAEFLHSVGVVPTRKFAINDSHWASDEDAEASVIFFPAADNIDRTSEVERILEISEKSESRDSRLVAILSYQTFSSSSQNVLDISEVSRRRFSNRLVLENYNEKEILQLLKLLCKKPEYKLQSDNVLGFLARQIQKKHAGNDRFRNAHKVKDELEKVWKTSQTRAEEDWYSWAKTHSPDDGQEFSKQDGISLDDILGPAPENVRSKSEAWKKLEALVGLEEVKENLGRIFDMAEFNSQQERHGRQPLDASYNLCFLGAPGVGKTTVAELYSQILSELGIVSRGHIVSKQASDLLGKYIGHSEANTTDALEEAKGGVLVIDDAHLLYQESCKGKGSSDSFRNGIIDTLVAKISGGTSEDRCVILCGYTDRMQKMFLNCNPGLQRRFPVESCLKFENYDDEQLQQILRLKMKRDELTATDQASQVAREVLNRTRRRPNFGNGGDVETLLSRAKTRRITRLRNAKCPFLEFQERPLEPEDFDPDFDRASKADKHRNTLFQDFVGFDNVIGKFQGYQKMANGMRRCGIDPKSYIPWAFVFSGPPGTGKTSTARKVGRLFYDMGFISSDEVVTCSVTDLIGQYIGSTGPKVISQFEQGLGKVLFIDEAYRLVGDSYHKDAIGEIVDTMTNPRFARNMVVILAGYGDEMETLLSTNPGLRSRFPTIIEFPHMAPEDCLSLLSRLLAKLNIRLSSSVTESGSANETIIGMLRALTGTKGWASGRDVENLGRTITERVFTKVGDSEEVCEPEALEVSFDELVDCLEAMLKQKGGRYLEEVS</sequence>
<dbReference type="PANTHER" id="PTHR43392">
    <property type="entry name" value="AAA-TYPE ATPASE FAMILY PROTEIN / ANKYRIN REPEAT FAMILY PROTEIN"/>
    <property type="match status" value="1"/>
</dbReference>
<reference evidence="6 7" key="1">
    <citation type="journal article" date="2018" name="PLoS Pathog.">
        <title>Evolution of structural diversity of trichothecenes, a family of toxins produced by plant pathogenic and entomopathogenic fungi.</title>
        <authorList>
            <person name="Proctor R.H."/>
            <person name="McCormick S.P."/>
            <person name="Kim H.S."/>
            <person name="Cardoza R.E."/>
            <person name="Stanley A.M."/>
            <person name="Lindo L."/>
            <person name="Kelly A."/>
            <person name="Brown D.W."/>
            <person name="Lee T."/>
            <person name="Vaughan M.M."/>
            <person name="Alexander N.J."/>
            <person name="Busman M."/>
            <person name="Gutierrez S."/>
        </authorList>
    </citation>
    <scope>NUCLEOTIDE SEQUENCE [LARGE SCALE GENOMIC DNA]</scope>
    <source>
        <strain evidence="6 7">NRRL 13405</strain>
    </source>
</reference>
<feature type="region of interest" description="Disordered" evidence="4">
    <location>
        <begin position="177"/>
        <end position="197"/>
    </location>
</feature>
<evidence type="ECO:0000256" key="2">
    <source>
        <dbReference type="ARBA" id="ARBA00022741"/>
    </source>
</evidence>
<feature type="compositionally biased region" description="Pro residues" evidence="4">
    <location>
        <begin position="1"/>
        <end position="21"/>
    </location>
</feature>
<proteinExistence type="inferred from homology"/>